<name>A0ABP0KEG5_9DINO</name>
<proteinExistence type="predicted"/>
<gene>
    <name evidence="1" type="ORF">CCMP2556_LOCUS15712</name>
</gene>
<dbReference type="EMBL" id="CAXAMN010008302">
    <property type="protein sequence ID" value="CAK9024648.1"/>
    <property type="molecule type" value="Genomic_DNA"/>
</dbReference>
<evidence type="ECO:0000313" key="2">
    <source>
        <dbReference type="Proteomes" id="UP001642484"/>
    </source>
</evidence>
<dbReference type="Proteomes" id="UP001642484">
    <property type="component" value="Unassembled WGS sequence"/>
</dbReference>
<organism evidence="1 2">
    <name type="scientific">Durusdinium trenchii</name>
    <dbReference type="NCBI Taxonomy" id="1381693"/>
    <lineage>
        <taxon>Eukaryota</taxon>
        <taxon>Sar</taxon>
        <taxon>Alveolata</taxon>
        <taxon>Dinophyceae</taxon>
        <taxon>Suessiales</taxon>
        <taxon>Symbiodiniaceae</taxon>
        <taxon>Durusdinium</taxon>
    </lineage>
</organism>
<protein>
    <submittedName>
        <fullName evidence="1">Uncharacterized protein</fullName>
    </submittedName>
</protein>
<accession>A0ABP0KEG5</accession>
<sequence>MWRLAVLGFGVVQAQFDLKGAIQWINDNSQDIFETSSHCLDALKIGQEIYQDCGQAVDVKNFGALAAWGMLEALEYVKDPVVQEIVKSPVVQSFKEKAMHRVEAGTHKSMDAFCQSECQNRVGGFDKEYSLCSGSALCAAMSANLDFEKCKGVMEKWFPKSMHIQEDNICAKEGEMYCQEFWDC</sequence>
<reference evidence="1 2" key="1">
    <citation type="submission" date="2024-02" db="EMBL/GenBank/DDBJ databases">
        <authorList>
            <person name="Chen Y."/>
            <person name="Shah S."/>
            <person name="Dougan E. K."/>
            <person name="Thang M."/>
            <person name="Chan C."/>
        </authorList>
    </citation>
    <scope>NUCLEOTIDE SEQUENCE [LARGE SCALE GENOMIC DNA]</scope>
</reference>
<keyword evidence="2" id="KW-1185">Reference proteome</keyword>
<evidence type="ECO:0000313" key="1">
    <source>
        <dbReference type="EMBL" id="CAK9024648.1"/>
    </source>
</evidence>
<comment type="caution">
    <text evidence="1">The sequence shown here is derived from an EMBL/GenBank/DDBJ whole genome shotgun (WGS) entry which is preliminary data.</text>
</comment>